<keyword evidence="2" id="KW-1185">Reference proteome</keyword>
<evidence type="ECO:0000313" key="1">
    <source>
        <dbReference type="EMBL" id="GMS97668.1"/>
    </source>
</evidence>
<gene>
    <name evidence="1" type="ORF">PENTCL1PPCAC_19843</name>
</gene>
<feature type="non-terminal residue" evidence="1">
    <location>
        <position position="1"/>
    </location>
</feature>
<dbReference type="Proteomes" id="UP001432027">
    <property type="component" value="Unassembled WGS sequence"/>
</dbReference>
<accession>A0AAV5TUA5</accession>
<organism evidence="1 2">
    <name type="scientific">Pristionchus entomophagus</name>
    <dbReference type="NCBI Taxonomy" id="358040"/>
    <lineage>
        <taxon>Eukaryota</taxon>
        <taxon>Metazoa</taxon>
        <taxon>Ecdysozoa</taxon>
        <taxon>Nematoda</taxon>
        <taxon>Chromadorea</taxon>
        <taxon>Rhabditida</taxon>
        <taxon>Rhabditina</taxon>
        <taxon>Diplogasteromorpha</taxon>
        <taxon>Diplogasteroidea</taxon>
        <taxon>Neodiplogasteridae</taxon>
        <taxon>Pristionchus</taxon>
    </lineage>
</organism>
<protein>
    <submittedName>
        <fullName evidence="1">Uncharacterized protein</fullName>
    </submittedName>
</protein>
<evidence type="ECO:0000313" key="2">
    <source>
        <dbReference type="Proteomes" id="UP001432027"/>
    </source>
</evidence>
<feature type="non-terminal residue" evidence="1">
    <location>
        <position position="131"/>
    </location>
</feature>
<sequence length="131" mass="15245">AKIRFVVLVEKKGLVHEHVQVVLVPKQKFGMYRNEIRGDQEALHSILHDLKVEFIRHLQLSRSIVNCDGFVGSSVHHLEQFVKVLSILFLQFDFILLRLLEITVEEFIEIGGLTREYLFIHGKLLSLQNEN</sequence>
<dbReference type="AlphaFoldDB" id="A0AAV5TUA5"/>
<comment type="caution">
    <text evidence="1">The sequence shown here is derived from an EMBL/GenBank/DDBJ whole genome shotgun (WGS) entry which is preliminary data.</text>
</comment>
<proteinExistence type="predicted"/>
<reference evidence="1" key="1">
    <citation type="submission" date="2023-10" db="EMBL/GenBank/DDBJ databases">
        <title>Genome assembly of Pristionchus species.</title>
        <authorList>
            <person name="Yoshida K."/>
            <person name="Sommer R.J."/>
        </authorList>
    </citation>
    <scope>NUCLEOTIDE SEQUENCE</scope>
    <source>
        <strain evidence="1">RS0144</strain>
    </source>
</reference>
<dbReference type="EMBL" id="BTSX01000004">
    <property type="protein sequence ID" value="GMS97668.1"/>
    <property type="molecule type" value="Genomic_DNA"/>
</dbReference>
<name>A0AAV5TUA5_9BILA</name>